<feature type="region of interest" description="Disordered" evidence="1">
    <location>
        <begin position="1"/>
        <end position="48"/>
    </location>
</feature>
<dbReference type="HOGENOM" id="CLU_468742_0_0_1"/>
<dbReference type="Proteomes" id="UP000000305">
    <property type="component" value="Unassembled WGS sequence"/>
</dbReference>
<feature type="compositionally biased region" description="Polar residues" evidence="1">
    <location>
        <begin position="561"/>
        <end position="582"/>
    </location>
</feature>
<proteinExistence type="predicted"/>
<accession>E9I5S9</accession>
<organism evidence="2 3">
    <name type="scientific">Daphnia pulex</name>
    <name type="common">Water flea</name>
    <dbReference type="NCBI Taxonomy" id="6669"/>
    <lineage>
        <taxon>Eukaryota</taxon>
        <taxon>Metazoa</taxon>
        <taxon>Ecdysozoa</taxon>
        <taxon>Arthropoda</taxon>
        <taxon>Crustacea</taxon>
        <taxon>Branchiopoda</taxon>
        <taxon>Diplostraca</taxon>
        <taxon>Cladocera</taxon>
        <taxon>Anomopoda</taxon>
        <taxon>Daphniidae</taxon>
        <taxon>Daphnia</taxon>
    </lineage>
</organism>
<dbReference type="InterPro" id="IPR011990">
    <property type="entry name" value="TPR-like_helical_dom_sf"/>
</dbReference>
<dbReference type="InParanoid" id="E9I5S9"/>
<dbReference type="SUPFAM" id="SSF48452">
    <property type="entry name" value="TPR-like"/>
    <property type="match status" value="1"/>
</dbReference>
<feature type="compositionally biased region" description="Acidic residues" evidence="1">
    <location>
        <begin position="18"/>
        <end position="48"/>
    </location>
</feature>
<reference evidence="2 3" key="1">
    <citation type="journal article" date="2011" name="Science">
        <title>The ecoresponsive genome of Daphnia pulex.</title>
        <authorList>
            <person name="Colbourne J.K."/>
            <person name="Pfrender M.E."/>
            <person name="Gilbert D."/>
            <person name="Thomas W.K."/>
            <person name="Tucker A."/>
            <person name="Oakley T.H."/>
            <person name="Tokishita S."/>
            <person name="Aerts A."/>
            <person name="Arnold G.J."/>
            <person name="Basu M.K."/>
            <person name="Bauer D.J."/>
            <person name="Caceres C.E."/>
            <person name="Carmel L."/>
            <person name="Casola C."/>
            <person name="Choi J.H."/>
            <person name="Detter J.C."/>
            <person name="Dong Q."/>
            <person name="Dusheyko S."/>
            <person name="Eads B.D."/>
            <person name="Frohlich T."/>
            <person name="Geiler-Samerotte K.A."/>
            <person name="Gerlach D."/>
            <person name="Hatcher P."/>
            <person name="Jogdeo S."/>
            <person name="Krijgsveld J."/>
            <person name="Kriventseva E.V."/>
            <person name="Kultz D."/>
            <person name="Laforsch C."/>
            <person name="Lindquist E."/>
            <person name="Lopez J."/>
            <person name="Manak J.R."/>
            <person name="Muller J."/>
            <person name="Pangilinan J."/>
            <person name="Patwardhan R.P."/>
            <person name="Pitluck S."/>
            <person name="Pritham E.J."/>
            <person name="Rechtsteiner A."/>
            <person name="Rho M."/>
            <person name="Rogozin I.B."/>
            <person name="Sakarya O."/>
            <person name="Salamov A."/>
            <person name="Schaack S."/>
            <person name="Shapiro H."/>
            <person name="Shiga Y."/>
            <person name="Skalitzky C."/>
            <person name="Smith Z."/>
            <person name="Souvorov A."/>
            <person name="Sung W."/>
            <person name="Tang Z."/>
            <person name="Tsuchiya D."/>
            <person name="Tu H."/>
            <person name="Vos H."/>
            <person name="Wang M."/>
            <person name="Wolf Y.I."/>
            <person name="Yamagata H."/>
            <person name="Yamada T."/>
            <person name="Ye Y."/>
            <person name="Shaw J.R."/>
            <person name="Andrews J."/>
            <person name="Crease T.J."/>
            <person name="Tang H."/>
            <person name="Lucas S.M."/>
            <person name="Robertson H.M."/>
            <person name="Bork P."/>
            <person name="Koonin E.V."/>
            <person name="Zdobnov E.M."/>
            <person name="Grigoriev I.V."/>
            <person name="Lynch M."/>
            <person name="Boore J.L."/>
        </authorList>
    </citation>
    <scope>NUCLEOTIDE SEQUENCE [LARGE SCALE GENOMIC DNA]</scope>
</reference>
<feature type="region of interest" description="Disordered" evidence="1">
    <location>
        <begin position="552"/>
        <end position="582"/>
    </location>
</feature>
<evidence type="ECO:0000256" key="1">
    <source>
        <dbReference type="SAM" id="MobiDB-lite"/>
    </source>
</evidence>
<name>E9I5S9_DAPPU</name>
<keyword evidence="3" id="KW-1185">Reference proteome</keyword>
<dbReference type="EMBL" id="GL735857">
    <property type="protein sequence ID" value="EFX60651.1"/>
    <property type="molecule type" value="Genomic_DNA"/>
</dbReference>
<evidence type="ECO:0000313" key="3">
    <source>
        <dbReference type="Proteomes" id="UP000000305"/>
    </source>
</evidence>
<sequence length="582" mass="64553">MDALEAARSIRAASYQEPDVDGVTSEDGDQAEAHNEDDDQDEVDDEDNQLAEPRTYQQWLDAVLESKYELEAVPPEILDDAMVDAAIDADVEALDYLPAQWRSPERMAAIVRKSASDAASIPVRCMTTEALALARSLYADDADWHWRDDRNSSKPSEWDKNSLYDVWGCLLDEEDCLKAVKAGVALNNVPDALWTERVERAALEADIYNISYIAKHKITPELARRAVQHSYGKLIESIPRELLTPALCMASVKCNGMSLEFVPEEMRTVEVCIAALQEDRRVFFAVPTALELEVLSKLIEIKTAELQKKNEDELAGEAVDAVPATEWHAYRAWAKLWAKDYQGAIEDARLALQVAPYPQHAHYVMADALRAQGRMEEAALEAATVLSLQDPYEAEFNENTDTSWLQDISKTQFDQMDAAALLQAIGSHPLTLADVPRARIDETLVATALAADPDAIAFVPKRLMNPARYAMALERRTKQLQHVPAPMLSEAACITHVSTYGRLAEVPLPWRTATVCANALLRASYVTDHVPDAVKDETKQLLAKLKLEAGVDEEQEANEVSEPSKTSELMTNALLQTPGRSA</sequence>
<gene>
    <name evidence="2" type="ORF">DAPPUDRAFT_342166</name>
</gene>
<dbReference type="AlphaFoldDB" id="E9I5S9"/>
<dbReference type="KEGG" id="dpx:DAPPUDRAFT_342166"/>
<protein>
    <submittedName>
        <fullName evidence="2">Uncharacterized protein</fullName>
    </submittedName>
</protein>
<dbReference type="Gene3D" id="1.25.40.10">
    <property type="entry name" value="Tetratricopeptide repeat domain"/>
    <property type="match status" value="1"/>
</dbReference>
<evidence type="ECO:0000313" key="2">
    <source>
        <dbReference type="EMBL" id="EFX60651.1"/>
    </source>
</evidence>